<dbReference type="PANTHER" id="PTHR32182">
    <property type="entry name" value="DNA REPLICATION AND REPAIR PROTEIN RECF"/>
    <property type="match status" value="1"/>
</dbReference>
<feature type="domain" description="Endonuclease GajA/Old nuclease/RecF-like AAA" evidence="1">
    <location>
        <begin position="1"/>
        <end position="53"/>
    </location>
</feature>
<name>A0A0F9NS23_9ZZZZ</name>
<dbReference type="GO" id="GO:0006302">
    <property type="term" value="P:double-strand break repair"/>
    <property type="evidence" value="ECO:0007669"/>
    <property type="project" value="TreeGrafter"/>
</dbReference>
<evidence type="ECO:0000313" key="2">
    <source>
        <dbReference type="EMBL" id="KKM84092.1"/>
    </source>
</evidence>
<dbReference type="InterPro" id="IPR027417">
    <property type="entry name" value="P-loop_NTPase"/>
</dbReference>
<dbReference type="Gene3D" id="3.40.50.300">
    <property type="entry name" value="P-loop containing nucleotide triphosphate hydrolases"/>
    <property type="match status" value="1"/>
</dbReference>
<evidence type="ECO:0000259" key="1">
    <source>
        <dbReference type="Pfam" id="PF13175"/>
    </source>
</evidence>
<proteinExistence type="predicted"/>
<dbReference type="InterPro" id="IPR041685">
    <property type="entry name" value="AAA_GajA/Old/RecF-like"/>
</dbReference>
<gene>
    <name evidence="2" type="ORF">LCGC14_1302800</name>
</gene>
<dbReference type="EMBL" id="LAZR01007616">
    <property type="protein sequence ID" value="KKM84092.1"/>
    <property type="molecule type" value="Genomic_DNA"/>
</dbReference>
<dbReference type="SUPFAM" id="SSF52540">
    <property type="entry name" value="P-loop containing nucleoside triphosphate hydrolases"/>
    <property type="match status" value="1"/>
</dbReference>
<dbReference type="Pfam" id="PF13175">
    <property type="entry name" value="AAA_15"/>
    <property type="match status" value="1"/>
</dbReference>
<accession>A0A0F9NS23</accession>
<organism evidence="2">
    <name type="scientific">marine sediment metagenome</name>
    <dbReference type="NCBI Taxonomy" id="412755"/>
    <lineage>
        <taxon>unclassified sequences</taxon>
        <taxon>metagenomes</taxon>
        <taxon>ecological metagenomes</taxon>
    </lineage>
</organism>
<reference evidence="2" key="1">
    <citation type="journal article" date="2015" name="Nature">
        <title>Complex archaea that bridge the gap between prokaryotes and eukaryotes.</title>
        <authorList>
            <person name="Spang A."/>
            <person name="Saw J.H."/>
            <person name="Jorgensen S.L."/>
            <person name="Zaremba-Niedzwiedzka K."/>
            <person name="Martijn J."/>
            <person name="Lind A.E."/>
            <person name="van Eijk R."/>
            <person name="Schleper C."/>
            <person name="Guy L."/>
            <person name="Ettema T.J."/>
        </authorList>
    </citation>
    <scope>NUCLEOTIDE SEQUENCE</scope>
</reference>
<sequence>MKIKRLTIENFMRLVAVDITPKGNAIFITGKNAAGKSSLIKAIKALFQGKKYHPDKT</sequence>
<feature type="non-terminal residue" evidence="2">
    <location>
        <position position="57"/>
    </location>
</feature>
<protein>
    <recommendedName>
        <fullName evidence="1">Endonuclease GajA/Old nuclease/RecF-like AAA domain-containing protein</fullName>
    </recommendedName>
</protein>
<dbReference type="PANTHER" id="PTHR32182:SF22">
    <property type="entry name" value="ATP-DEPENDENT ENDONUCLEASE, OLD FAMILY-RELATED"/>
    <property type="match status" value="1"/>
</dbReference>
<dbReference type="GO" id="GO:0000731">
    <property type="term" value="P:DNA synthesis involved in DNA repair"/>
    <property type="evidence" value="ECO:0007669"/>
    <property type="project" value="TreeGrafter"/>
</dbReference>
<dbReference type="AlphaFoldDB" id="A0A0F9NS23"/>
<comment type="caution">
    <text evidence="2">The sequence shown here is derived from an EMBL/GenBank/DDBJ whole genome shotgun (WGS) entry which is preliminary data.</text>
</comment>